<evidence type="ECO:0000313" key="2">
    <source>
        <dbReference type="Proteomes" id="UP000001514"/>
    </source>
</evidence>
<dbReference type="GO" id="GO:0019509">
    <property type="term" value="P:L-methionine salvage from methylthioadenosine"/>
    <property type="evidence" value="ECO:0000318"/>
    <property type="project" value="GO_Central"/>
</dbReference>
<dbReference type="InParanoid" id="D8TC38"/>
<dbReference type="Gramene" id="EFJ05806">
    <property type="protein sequence ID" value="EFJ05806"/>
    <property type="gene ID" value="SELMODRAFT_431278"/>
</dbReference>
<dbReference type="EMBL" id="GL377714">
    <property type="protein sequence ID" value="EFJ05806.1"/>
    <property type="molecule type" value="Genomic_DNA"/>
</dbReference>
<reference evidence="1 2" key="1">
    <citation type="journal article" date="2011" name="Science">
        <title>The Selaginella genome identifies genetic changes associated with the evolution of vascular plants.</title>
        <authorList>
            <person name="Banks J.A."/>
            <person name="Nishiyama T."/>
            <person name="Hasebe M."/>
            <person name="Bowman J.L."/>
            <person name="Gribskov M."/>
            <person name="dePamphilis C."/>
            <person name="Albert V.A."/>
            <person name="Aono N."/>
            <person name="Aoyama T."/>
            <person name="Ambrose B.A."/>
            <person name="Ashton N.W."/>
            <person name="Axtell M.J."/>
            <person name="Barker E."/>
            <person name="Barker M.S."/>
            <person name="Bennetzen J.L."/>
            <person name="Bonawitz N.D."/>
            <person name="Chapple C."/>
            <person name="Cheng C."/>
            <person name="Correa L.G."/>
            <person name="Dacre M."/>
            <person name="DeBarry J."/>
            <person name="Dreyer I."/>
            <person name="Elias M."/>
            <person name="Engstrom E.M."/>
            <person name="Estelle M."/>
            <person name="Feng L."/>
            <person name="Finet C."/>
            <person name="Floyd S.K."/>
            <person name="Frommer W.B."/>
            <person name="Fujita T."/>
            <person name="Gramzow L."/>
            <person name="Gutensohn M."/>
            <person name="Harholt J."/>
            <person name="Hattori M."/>
            <person name="Heyl A."/>
            <person name="Hirai T."/>
            <person name="Hiwatashi Y."/>
            <person name="Ishikawa M."/>
            <person name="Iwata M."/>
            <person name="Karol K.G."/>
            <person name="Koehler B."/>
            <person name="Kolukisaoglu U."/>
            <person name="Kubo M."/>
            <person name="Kurata T."/>
            <person name="Lalonde S."/>
            <person name="Li K."/>
            <person name="Li Y."/>
            <person name="Litt A."/>
            <person name="Lyons E."/>
            <person name="Manning G."/>
            <person name="Maruyama T."/>
            <person name="Michael T.P."/>
            <person name="Mikami K."/>
            <person name="Miyazaki S."/>
            <person name="Morinaga S."/>
            <person name="Murata T."/>
            <person name="Mueller-Roeber B."/>
            <person name="Nelson D.R."/>
            <person name="Obara M."/>
            <person name="Oguri Y."/>
            <person name="Olmstead R.G."/>
            <person name="Onodera N."/>
            <person name="Petersen B.L."/>
            <person name="Pils B."/>
            <person name="Prigge M."/>
            <person name="Rensing S.A."/>
            <person name="Riano-Pachon D.M."/>
            <person name="Roberts A.W."/>
            <person name="Sato Y."/>
            <person name="Scheller H.V."/>
            <person name="Schulz B."/>
            <person name="Schulz C."/>
            <person name="Shakirov E.V."/>
            <person name="Shibagaki N."/>
            <person name="Shinohara N."/>
            <person name="Shippen D.E."/>
            <person name="Soerensen I."/>
            <person name="Sotooka R."/>
            <person name="Sugimoto N."/>
            <person name="Sugita M."/>
            <person name="Sumikawa N."/>
            <person name="Tanurdzic M."/>
            <person name="Theissen G."/>
            <person name="Ulvskov P."/>
            <person name="Wakazuki S."/>
            <person name="Weng J.K."/>
            <person name="Willats W.W."/>
            <person name="Wipf D."/>
            <person name="Wolf P.G."/>
            <person name="Yang L."/>
            <person name="Zimmer A.D."/>
            <person name="Zhu Q."/>
            <person name="Mitros T."/>
            <person name="Hellsten U."/>
            <person name="Loque D."/>
            <person name="Otillar R."/>
            <person name="Salamov A."/>
            <person name="Schmutz J."/>
            <person name="Shapiro H."/>
            <person name="Lindquist E."/>
            <person name="Lucas S."/>
            <person name="Rokhsar D."/>
            <person name="Grigoriev I.V."/>
        </authorList>
    </citation>
    <scope>NUCLEOTIDE SEQUENCE [LARGE SCALE GENOMIC DNA]</scope>
</reference>
<dbReference type="Proteomes" id="UP000001514">
    <property type="component" value="Unassembled WGS sequence"/>
</dbReference>
<dbReference type="GO" id="GO:0046570">
    <property type="term" value="F:methylthioribulose 1-phosphate dehydratase activity"/>
    <property type="evidence" value="ECO:0000318"/>
    <property type="project" value="GO_Central"/>
</dbReference>
<sequence>MTAVLVKNHGIYVWGDSWFCDKTQAECYHYHFDAALKVRQFRLDHTDRLYGPVKKLSLAAPRKNYPARNAVYLCGFHQMFFSCAPPLPYPEIKLSCYVKQALKDTKERNVQTQLIPPSHAPKDEAYMYSSGSREVQRLIFGNTNFGLLRYCRARSYTEIFLSVGAAEPSQITSPRAVAAKEAGLDTVILERPGNAPLPSGHGFRTASTLWNTYDTQSLQALTQTKNRALAYSGHVALGL</sequence>
<organism evidence="2">
    <name type="scientific">Selaginella moellendorffii</name>
    <name type="common">Spikemoss</name>
    <dbReference type="NCBI Taxonomy" id="88036"/>
    <lineage>
        <taxon>Eukaryota</taxon>
        <taxon>Viridiplantae</taxon>
        <taxon>Streptophyta</taxon>
        <taxon>Embryophyta</taxon>
        <taxon>Tracheophyta</taxon>
        <taxon>Lycopodiopsida</taxon>
        <taxon>Selaginellales</taxon>
        <taxon>Selaginellaceae</taxon>
        <taxon>Selaginella</taxon>
    </lineage>
</organism>
<dbReference type="PANTHER" id="PTHR10640:SF7">
    <property type="entry name" value="METHYLTHIORIBULOSE-1-PHOSPHATE DEHYDRATASE"/>
    <property type="match status" value="1"/>
</dbReference>
<evidence type="ECO:0000313" key="1">
    <source>
        <dbReference type="EMBL" id="EFJ05806.1"/>
    </source>
</evidence>
<dbReference type="AlphaFoldDB" id="D8TC38"/>
<accession>D8TC38</accession>
<proteinExistence type="predicted"/>
<dbReference type="STRING" id="88036.D8TC38"/>
<dbReference type="HOGENOM" id="CLU_998905_0_0_1"/>
<name>D8TC38_SELML</name>
<gene>
    <name evidence="1" type="ORF">SELMODRAFT_431278</name>
</gene>
<dbReference type="SUPFAM" id="SSF53639">
    <property type="entry name" value="AraD/HMP-PK domain-like"/>
    <property type="match status" value="1"/>
</dbReference>
<dbReference type="GO" id="GO:0005737">
    <property type="term" value="C:cytoplasm"/>
    <property type="evidence" value="ECO:0000318"/>
    <property type="project" value="GO_Central"/>
</dbReference>
<dbReference type="InterPro" id="IPR036409">
    <property type="entry name" value="Aldolase_II/adducin_N_sf"/>
</dbReference>
<dbReference type="KEGG" id="smo:SELMODRAFT_431278"/>
<protein>
    <recommendedName>
        <fullName evidence="3">Class II aldolase/adducin N-terminal domain-containing protein</fullName>
    </recommendedName>
</protein>
<dbReference type="PANTHER" id="PTHR10640">
    <property type="entry name" value="METHYLTHIORIBULOSE-1-PHOSPHATE DEHYDRATASE"/>
    <property type="match status" value="1"/>
</dbReference>
<dbReference type="Gene3D" id="3.40.225.10">
    <property type="entry name" value="Class II aldolase/adducin N-terminal domain"/>
    <property type="match status" value="1"/>
</dbReference>
<dbReference type="eggNOG" id="KOG2631">
    <property type="taxonomic scope" value="Eukaryota"/>
</dbReference>
<dbReference type="eggNOG" id="KOG2630">
    <property type="taxonomic scope" value="Eukaryota"/>
</dbReference>
<keyword evidence="2" id="KW-1185">Reference proteome</keyword>
<evidence type="ECO:0008006" key="3">
    <source>
        <dbReference type="Google" id="ProtNLM"/>
    </source>
</evidence>